<dbReference type="InterPro" id="IPR022453">
    <property type="entry name" value="Znf_MqsA-type"/>
</dbReference>
<sequence>MSKPPVCPETGKPMFRGTRPMEVSYKGQSATIDMPGWYCDESGESLHTAEDLKVSDAALKELRLQVENLLSPQDIKRIRVKIGLTQREAGTLLGGGPNAFQKYEQDAVTVSKPMSNLLRILERHPEEIERLRKQG</sequence>
<evidence type="ECO:0000259" key="1">
    <source>
        <dbReference type="PROSITE" id="PS50943"/>
    </source>
</evidence>
<dbReference type="GO" id="GO:0003677">
    <property type="term" value="F:DNA binding"/>
    <property type="evidence" value="ECO:0007669"/>
    <property type="project" value="InterPro"/>
</dbReference>
<accession>A0A336JRT9</accession>
<gene>
    <name evidence="2" type="ORF">BJ125_11833</name>
    <name evidence="3" type="ORF">SAMN05892882_11833</name>
</gene>
<dbReference type="InterPro" id="IPR001387">
    <property type="entry name" value="Cro/C1-type_HTH"/>
</dbReference>
<dbReference type="SUPFAM" id="SSF47413">
    <property type="entry name" value="lambda repressor-like DNA-binding domains"/>
    <property type="match status" value="1"/>
</dbReference>
<reference evidence="2 5" key="2">
    <citation type="submission" date="2018-07" db="EMBL/GenBank/DDBJ databases">
        <title>Genomic Encyclopedia of Archaeal and Bacterial Type Strains, Phase II (KMG-II): from individual species to whole genera.</title>
        <authorList>
            <person name="Goeker M."/>
        </authorList>
    </citation>
    <scope>NUCLEOTIDE SEQUENCE [LARGE SCALE GENOMIC DNA]</scope>
    <source>
        <strain evidence="2 5">JA575</strain>
    </source>
</reference>
<reference evidence="3 4" key="1">
    <citation type="submission" date="2017-08" db="EMBL/GenBank/DDBJ databases">
        <authorList>
            <person name="de Groot N.N."/>
        </authorList>
    </citation>
    <scope>NUCLEOTIDE SEQUENCE [LARGE SCALE GENOMIC DNA]</scope>
    <source>
        <strain evidence="3 4">JA575</strain>
    </source>
</reference>
<dbReference type="NCBIfam" id="TIGR03831">
    <property type="entry name" value="YgiT_finger"/>
    <property type="match status" value="1"/>
</dbReference>
<keyword evidence="5" id="KW-1185">Reference proteome</keyword>
<dbReference type="EMBL" id="UFQQ01000018">
    <property type="protein sequence ID" value="SSW92280.1"/>
    <property type="molecule type" value="Genomic_DNA"/>
</dbReference>
<evidence type="ECO:0000313" key="2">
    <source>
        <dbReference type="EMBL" id="RED29674.1"/>
    </source>
</evidence>
<dbReference type="Gene3D" id="1.10.260.40">
    <property type="entry name" value="lambda repressor-like DNA-binding domains"/>
    <property type="match status" value="1"/>
</dbReference>
<dbReference type="Proteomes" id="UP000256343">
    <property type="component" value="Unassembled WGS sequence"/>
</dbReference>
<dbReference type="AlphaFoldDB" id="A0A336JRT9"/>
<evidence type="ECO:0000313" key="4">
    <source>
        <dbReference type="Proteomes" id="UP000252631"/>
    </source>
</evidence>
<dbReference type="InterPro" id="IPR010982">
    <property type="entry name" value="Lambda_DNA-bd_dom_sf"/>
</dbReference>
<evidence type="ECO:0000313" key="5">
    <source>
        <dbReference type="Proteomes" id="UP000256343"/>
    </source>
</evidence>
<dbReference type="RefSeq" id="WP_114359523.1">
    <property type="nucleotide sequence ID" value="NZ_QRDT01000018.1"/>
</dbReference>
<proteinExistence type="predicted"/>
<name>A0A336JRT9_9BRAD</name>
<dbReference type="PROSITE" id="PS50943">
    <property type="entry name" value="HTH_CROC1"/>
    <property type="match status" value="1"/>
</dbReference>
<dbReference type="Pfam" id="PF15731">
    <property type="entry name" value="MqsA_antitoxin"/>
    <property type="match status" value="1"/>
</dbReference>
<dbReference type="EMBL" id="QRDT01000018">
    <property type="protein sequence ID" value="RED29674.1"/>
    <property type="molecule type" value="Genomic_DNA"/>
</dbReference>
<protein>
    <submittedName>
        <fullName evidence="3">Xre family transcriptional regulator</fullName>
    </submittedName>
</protein>
<organism evidence="3 4">
    <name type="scientific">Rhodopseudomonas pentothenatexigens</name>
    <dbReference type="NCBI Taxonomy" id="999699"/>
    <lineage>
        <taxon>Bacteria</taxon>
        <taxon>Pseudomonadati</taxon>
        <taxon>Pseudomonadota</taxon>
        <taxon>Alphaproteobacteria</taxon>
        <taxon>Hyphomicrobiales</taxon>
        <taxon>Nitrobacteraceae</taxon>
        <taxon>Rhodopseudomonas</taxon>
    </lineage>
</organism>
<dbReference type="Gene3D" id="3.10.20.860">
    <property type="match status" value="1"/>
</dbReference>
<dbReference type="InterPro" id="IPR022452">
    <property type="entry name" value="MqsA"/>
</dbReference>
<dbReference type="OrthoDB" id="556502at2"/>
<dbReference type="Proteomes" id="UP000252631">
    <property type="component" value="Unassembled WGS sequence"/>
</dbReference>
<evidence type="ECO:0000313" key="3">
    <source>
        <dbReference type="EMBL" id="SSW92280.1"/>
    </source>
</evidence>
<feature type="domain" description="HTH cro/C1-type" evidence="1">
    <location>
        <begin position="75"/>
        <end position="128"/>
    </location>
</feature>
<dbReference type="CDD" id="cd00093">
    <property type="entry name" value="HTH_XRE"/>
    <property type="match status" value="1"/>
</dbReference>
<dbReference type="NCBIfam" id="TIGR03830">
    <property type="entry name" value="CxxCG_CxxCG_HTH"/>
    <property type="match status" value="1"/>
</dbReference>
<dbReference type="InterPro" id="IPR032758">
    <property type="entry name" value="MqsA/HigA-2"/>
</dbReference>